<dbReference type="InterPro" id="IPR011335">
    <property type="entry name" value="Restrct_endonuc-II-like"/>
</dbReference>
<dbReference type="Gene3D" id="3.40.1350.10">
    <property type="match status" value="1"/>
</dbReference>
<sequence>MPEGSPRAARGRKGRENFSGGERAPTISRKLGPWRVSLPPLRPRANPGGTRATRRPKGAGRKTRRSDMEDLKTRGTMAASRFLSRRGYEVLEEGWRSGAGECEVIALDGDVLAFVKVRVRSDAAKGFPVERGGACEREERERIAVDYLAGHPEHADVGVRFDTAAILVIGPDRALIRHHINCMGASEPMRPDDALPEIA</sequence>
<dbReference type="Proteomes" id="UP000253752">
    <property type="component" value="Unassembled WGS sequence"/>
</dbReference>
<comment type="similarity">
    <text evidence="1">Belongs to the UPF0102 family.</text>
</comment>
<dbReference type="PANTHER" id="PTHR34039:SF1">
    <property type="entry name" value="UPF0102 PROTEIN YRAN"/>
    <property type="match status" value="1"/>
</dbReference>
<gene>
    <name evidence="3" type="ORF">C1872_02395</name>
</gene>
<dbReference type="InterPro" id="IPR011856">
    <property type="entry name" value="tRNA_endonuc-like_dom_sf"/>
</dbReference>
<dbReference type="PANTHER" id="PTHR34039">
    <property type="entry name" value="UPF0102 PROTEIN YRAN"/>
    <property type="match status" value="1"/>
</dbReference>
<dbReference type="Pfam" id="PF02021">
    <property type="entry name" value="UPF0102"/>
    <property type="match status" value="1"/>
</dbReference>
<proteinExistence type="inferred from homology"/>
<dbReference type="EMBL" id="PPTX01000002">
    <property type="protein sequence ID" value="RDB81545.1"/>
    <property type="molecule type" value="Genomic_DNA"/>
</dbReference>
<name>A0A369MZ11_EGGLN</name>
<feature type="compositionally biased region" description="Basic residues" evidence="2">
    <location>
        <begin position="52"/>
        <end position="64"/>
    </location>
</feature>
<dbReference type="AlphaFoldDB" id="A0A369MZ11"/>
<evidence type="ECO:0000256" key="2">
    <source>
        <dbReference type="SAM" id="MobiDB-lite"/>
    </source>
</evidence>
<protein>
    <submittedName>
        <fullName evidence="3">Uncharacterized protein</fullName>
    </submittedName>
</protein>
<evidence type="ECO:0000313" key="4">
    <source>
        <dbReference type="Proteomes" id="UP000253752"/>
    </source>
</evidence>
<comment type="caution">
    <text evidence="3">The sequence shown here is derived from an EMBL/GenBank/DDBJ whole genome shotgun (WGS) entry which is preliminary data.</text>
</comment>
<feature type="region of interest" description="Disordered" evidence="2">
    <location>
        <begin position="1"/>
        <end position="74"/>
    </location>
</feature>
<dbReference type="SUPFAM" id="SSF52980">
    <property type="entry name" value="Restriction endonuclease-like"/>
    <property type="match status" value="1"/>
</dbReference>
<dbReference type="GO" id="GO:0003676">
    <property type="term" value="F:nucleic acid binding"/>
    <property type="evidence" value="ECO:0007669"/>
    <property type="project" value="InterPro"/>
</dbReference>
<evidence type="ECO:0000256" key="1">
    <source>
        <dbReference type="ARBA" id="ARBA00006738"/>
    </source>
</evidence>
<reference evidence="3 4" key="1">
    <citation type="journal article" date="2018" name="Elife">
        <title>Discovery and characterization of a prevalent human gut bacterial enzyme sufficient for the inactivation of a family of plant toxins.</title>
        <authorList>
            <person name="Koppel N."/>
            <person name="Bisanz J.E."/>
            <person name="Pandelia M.E."/>
            <person name="Turnbaugh P.J."/>
            <person name="Balskus E.P."/>
        </authorList>
    </citation>
    <scope>NUCLEOTIDE SEQUENCE [LARGE SCALE GENOMIC DNA]</scope>
    <source>
        <strain evidence="3 4">MR1 #12</strain>
    </source>
</reference>
<dbReference type="InterPro" id="IPR003509">
    <property type="entry name" value="UPF0102_YraN-like"/>
</dbReference>
<accession>A0A369MZ11</accession>
<organism evidence="3 4">
    <name type="scientific">Eggerthella lenta</name>
    <name type="common">Eubacterium lentum</name>
    <dbReference type="NCBI Taxonomy" id="84112"/>
    <lineage>
        <taxon>Bacteria</taxon>
        <taxon>Bacillati</taxon>
        <taxon>Actinomycetota</taxon>
        <taxon>Coriobacteriia</taxon>
        <taxon>Eggerthellales</taxon>
        <taxon>Eggerthellaceae</taxon>
        <taxon>Eggerthella</taxon>
    </lineage>
</organism>
<evidence type="ECO:0000313" key="3">
    <source>
        <dbReference type="EMBL" id="RDB81545.1"/>
    </source>
</evidence>